<dbReference type="SUPFAM" id="SSF51338">
    <property type="entry name" value="Composite domain of metallo-dependent hydrolases"/>
    <property type="match status" value="1"/>
</dbReference>
<sequence length="555" mass="62718">MKIYKAKKIYTVDNDFSCEEAMAVDGDKIIGLGDLDSLINKYPTATINYDYQEQYIYPGFIEPHLHILGTAAMFATLIPASFTDWTIDGRVYTAVRDSESFLSALKSRVEEFKDRETLVVWGHYEPLHGPLTTAMLDEIDNSRPFAVWGASIHKLTMNSKAIEEFKVNELPDDIFGFLRGDDGKSTGVLIEQAMFKIAAEHILTKATPADIMKGLESVLAQGRNKGVTSCVDMGVGITMPLEAELQLLRASENVPNMPKCRKGYMFGWQKVYEAKDWSAQTTFDYVNQHYLDNKDNQTLFPVKSIKFFADGAVSDYEIITKEPFQDGRETGWLHRFADRTEDTLPEDMQMFWDNDFNIAIHTQGDLAHAKVLDALESLSADGQGRDGQMFIQHMGFTDDEFFERVKEMPYKPSASITPYYSYHFYESWKKEQLLPKSCFSQLQRARSAVDAGMKISVNADIPLMPTNPMMGAYIVMSRRDFHGTEVLPQESISREEALRCITSDAAEQHLLNQIGTLEPGKLADFTVLDFDWMTGDIEQLKQLNATACFVGGEKA</sequence>
<reference evidence="2 3" key="1">
    <citation type="submission" date="2018-06" db="EMBL/GenBank/DDBJ databases">
        <authorList>
            <consortium name="Pathogen Informatics"/>
            <person name="Doyle S."/>
        </authorList>
    </citation>
    <scope>NUCLEOTIDE SEQUENCE [LARGE SCALE GENOMIC DNA]</scope>
    <source>
        <strain evidence="2 3">NCTC11647</strain>
    </source>
</reference>
<dbReference type="InterPro" id="IPR011059">
    <property type="entry name" value="Metal-dep_hydrolase_composite"/>
</dbReference>
<dbReference type="OrthoDB" id="9031471at2"/>
<proteinExistence type="predicted"/>
<name>A0A2T3QMV6_PHODM</name>
<dbReference type="EMBL" id="UATL01000005">
    <property type="protein sequence ID" value="SPY44665.1"/>
    <property type="molecule type" value="Genomic_DNA"/>
</dbReference>
<feature type="domain" description="Amidohydrolase 3" evidence="1">
    <location>
        <begin position="54"/>
        <end position="552"/>
    </location>
</feature>
<dbReference type="Proteomes" id="UP000251647">
    <property type="component" value="Unassembled WGS sequence"/>
</dbReference>
<dbReference type="EC" id="3.5.1.91" evidence="2"/>
<organism evidence="2 3">
    <name type="scientific">Photobacterium damselae</name>
    <dbReference type="NCBI Taxonomy" id="38293"/>
    <lineage>
        <taxon>Bacteria</taxon>
        <taxon>Pseudomonadati</taxon>
        <taxon>Pseudomonadota</taxon>
        <taxon>Gammaproteobacteria</taxon>
        <taxon>Vibrionales</taxon>
        <taxon>Vibrionaceae</taxon>
        <taxon>Photobacterium</taxon>
    </lineage>
</organism>
<keyword evidence="2" id="KW-0378">Hydrolase</keyword>
<dbReference type="SUPFAM" id="SSF51556">
    <property type="entry name" value="Metallo-dependent hydrolases"/>
    <property type="match status" value="1"/>
</dbReference>
<dbReference type="Gene3D" id="3.20.20.140">
    <property type="entry name" value="Metal-dependent hydrolases"/>
    <property type="match status" value="1"/>
</dbReference>
<dbReference type="InterPro" id="IPR013108">
    <property type="entry name" value="Amidohydro_3"/>
</dbReference>
<evidence type="ECO:0000313" key="3">
    <source>
        <dbReference type="Proteomes" id="UP000251647"/>
    </source>
</evidence>
<dbReference type="RefSeq" id="WP_005304692.1">
    <property type="nucleotide sequence ID" value="NZ_PYOG01000003.1"/>
</dbReference>
<evidence type="ECO:0000259" key="1">
    <source>
        <dbReference type="Pfam" id="PF07969"/>
    </source>
</evidence>
<accession>A0A2T3QMV6</accession>
<dbReference type="PANTHER" id="PTHR22642">
    <property type="entry name" value="IMIDAZOLONEPROPIONASE"/>
    <property type="match status" value="1"/>
</dbReference>
<dbReference type="InterPro" id="IPR032466">
    <property type="entry name" value="Metal_Hydrolase"/>
</dbReference>
<gene>
    <name evidence="2" type="primary">nfdA_3</name>
    <name evidence="2" type="ORF">NCTC11647_03615</name>
</gene>
<dbReference type="GO" id="GO:0016810">
    <property type="term" value="F:hydrolase activity, acting on carbon-nitrogen (but not peptide) bonds"/>
    <property type="evidence" value="ECO:0007669"/>
    <property type="project" value="InterPro"/>
</dbReference>
<dbReference type="Pfam" id="PF07969">
    <property type="entry name" value="Amidohydro_3"/>
    <property type="match status" value="1"/>
</dbReference>
<protein>
    <submittedName>
        <fullName evidence="2">N-substituted formamide deformylase</fullName>
        <ecNumber evidence="2">3.5.1.91</ecNumber>
    </submittedName>
</protein>
<dbReference type="Gene3D" id="2.30.40.10">
    <property type="entry name" value="Urease, subunit C, domain 1"/>
    <property type="match status" value="1"/>
</dbReference>
<dbReference type="AlphaFoldDB" id="A0A2T3QMV6"/>
<dbReference type="PANTHER" id="PTHR22642:SF2">
    <property type="entry name" value="PROTEIN LONG AFTER FAR-RED 3"/>
    <property type="match status" value="1"/>
</dbReference>
<evidence type="ECO:0000313" key="2">
    <source>
        <dbReference type="EMBL" id="SPY44665.1"/>
    </source>
</evidence>
<dbReference type="Gene3D" id="3.10.310.70">
    <property type="match status" value="1"/>
</dbReference>